<dbReference type="EMBL" id="BGPR01018210">
    <property type="protein sequence ID" value="GBN78530.1"/>
    <property type="molecule type" value="Genomic_DNA"/>
</dbReference>
<protein>
    <submittedName>
        <fullName evidence="1">Uncharacterized protein</fullName>
    </submittedName>
</protein>
<dbReference type="AlphaFoldDB" id="A0A4Y2RU79"/>
<sequence length="116" mass="13716">MLLQKNFLRSANVRKLRNLGISRTLSFLDFRILSRTESCDNRHLRSREKLSFLCLHGCRKSRLKNDRCLELPVFPGVGKNVEAVEDFKRYELHRETVTVIERKRGRNNEKSNKVKT</sequence>
<proteinExistence type="predicted"/>
<dbReference type="Proteomes" id="UP000499080">
    <property type="component" value="Unassembled WGS sequence"/>
</dbReference>
<organism evidence="1 2">
    <name type="scientific">Araneus ventricosus</name>
    <name type="common">Orbweaver spider</name>
    <name type="synonym">Epeira ventricosa</name>
    <dbReference type="NCBI Taxonomy" id="182803"/>
    <lineage>
        <taxon>Eukaryota</taxon>
        <taxon>Metazoa</taxon>
        <taxon>Ecdysozoa</taxon>
        <taxon>Arthropoda</taxon>
        <taxon>Chelicerata</taxon>
        <taxon>Arachnida</taxon>
        <taxon>Araneae</taxon>
        <taxon>Araneomorphae</taxon>
        <taxon>Entelegynae</taxon>
        <taxon>Araneoidea</taxon>
        <taxon>Araneidae</taxon>
        <taxon>Araneus</taxon>
    </lineage>
</organism>
<gene>
    <name evidence="1" type="ORF">AVEN_81121_1</name>
</gene>
<keyword evidence="2" id="KW-1185">Reference proteome</keyword>
<evidence type="ECO:0000313" key="1">
    <source>
        <dbReference type="EMBL" id="GBN78530.1"/>
    </source>
</evidence>
<accession>A0A4Y2RU79</accession>
<comment type="caution">
    <text evidence="1">The sequence shown here is derived from an EMBL/GenBank/DDBJ whole genome shotgun (WGS) entry which is preliminary data.</text>
</comment>
<reference evidence="1 2" key="1">
    <citation type="journal article" date="2019" name="Sci. Rep.">
        <title>Orb-weaving spider Araneus ventricosus genome elucidates the spidroin gene catalogue.</title>
        <authorList>
            <person name="Kono N."/>
            <person name="Nakamura H."/>
            <person name="Ohtoshi R."/>
            <person name="Moran D.A.P."/>
            <person name="Shinohara A."/>
            <person name="Yoshida Y."/>
            <person name="Fujiwara M."/>
            <person name="Mori M."/>
            <person name="Tomita M."/>
            <person name="Arakawa K."/>
        </authorList>
    </citation>
    <scope>NUCLEOTIDE SEQUENCE [LARGE SCALE GENOMIC DNA]</scope>
</reference>
<name>A0A4Y2RU79_ARAVE</name>
<evidence type="ECO:0000313" key="2">
    <source>
        <dbReference type="Proteomes" id="UP000499080"/>
    </source>
</evidence>